<gene>
    <name evidence="1" type="ORF">ACFSX3_21965</name>
</gene>
<keyword evidence="2" id="KW-1185">Reference proteome</keyword>
<organism evidence="1 2">
    <name type="scientific">Paenibacillus rhizoplanae</name>
    <dbReference type="NCBI Taxonomy" id="1917181"/>
    <lineage>
        <taxon>Bacteria</taxon>
        <taxon>Bacillati</taxon>
        <taxon>Bacillota</taxon>
        <taxon>Bacilli</taxon>
        <taxon>Bacillales</taxon>
        <taxon>Paenibacillaceae</taxon>
        <taxon>Paenibacillus</taxon>
    </lineage>
</organism>
<evidence type="ECO:0000313" key="1">
    <source>
        <dbReference type="EMBL" id="MFD2412564.1"/>
    </source>
</evidence>
<reference evidence="2" key="1">
    <citation type="journal article" date="2019" name="Int. J. Syst. Evol. Microbiol.">
        <title>The Global Catalogue of Microorganisms (GCM) 10K type strain sequencing project: providing services to taxonomists for standard genome sequencing and annotation.</title>
        <authorList>
            <consortium name="The Broad Institute Genomics Platform"/>
            <consortium name="The Broad Institute Genome Sequencing Center for Infectious Disease"/>
            <person name="Wu L."/>
            <person name="Ma J."/>
        </authorList>
    </citation>
    <scope>NUCLEOTIDE SEQUENCE [LARGE SCALE GENOMIC DNA]</scope>
    <source>
        <strain evidence="2">CCM 8725</strain>
    </source>
</reference>
<accession>A0ABW5FCZ0</accession>
<protein>
    <submittedName>
        <fullName evidence="1">Uncharacterized protein</fullName>
    </submittedName>
</protein>
<evidence type="ECO:0000313" key="2">
    <source>
        <dbReference type="Proteomes" id="UP001597448"/>
    </source>
</evidence>
<dbReference type="RefSeq" id="WP_209993257.1">
    <property type="nucleotide sequence ID" value="NZ_JBHUKY010000035.1"/>
</dbReference>
<comment type="caution">
    <text evidence="1">The sequence shown here is derived from an EMBL/GenBank/DDBJ whole genome shotgun (WGS) entry which is preliminary data.</text>
</comment>
<dbReference type="Proteomes" id="UP001597448">
    <property type="component" value="Unassembled WGS sequence"/>
</dbReference>
<dbReference type="EMBL" id="JBHUKY010000035">
    <property type="protein sequence ID" value="MFD2412564.1"/>
    <property type="molecule type" value="Genomic_DNA"/>
</dbReference>
<proteinExistence type="predicted"/>
<name>A0ABW5FCZ0_9BACL</name>
<sequence length="54" mass="5975">MNPASAKSRPTAPESWSLVSIFKRTDQAERITAAGTLLFLLLDAMEEKHLSRTS</sequence>